<evidence type="ECO:0000259" key="4">
    <source>
        <dbReference type="SMART" id="SM00642"/>
    </source>
</evidence>
<name>A0ABN8B912_CHISP</name>
<dbReference type="InterPro" id="IPR013780">
    <property type="entry name" value="Glyco_hydro_b"/>
</dbReference>
<dbReference type="Gene3D" id="3.90.400.10">
    <property type="entry name" value="Oligo-1,6-glucosidase, Domain 2"/>
    <property type="match status" value="1"/>
</dbReference>
<gene>
    <name evidence="5" type="ORF">CHILSU_LOCUS8446</name>
</gene>
<dbReference type="EC" id="3.2.1.20" evidence="2"/>
<feature type="chain" id="PRO_5046414765" description="alpha-glucosidase" evidence="3">
    <location>
        <begin position="21"/>
        <end position="584"/>
    </location>
</feature>
<dbReference type="EMBL" id="OU963896">
    <property type="protein sequence ID" value="CAH0405094.1"/>
    <property type="molecule type" value="Genomic_DNA"/>
</dbReference>
<dbReference type="InterPro" id="IPR045857">
    <property type="entry name" value="O16G_dom_2"/>
</dbReference>
<evidence type="ECO:0000256" key="3">
    <source>
        <dbReference type="SAM" id="SignalP"/>
    </source>
</evidence>
<feature type="domain" description="Glycosyl hydrolase family 13 catalytic" evidence="4">
    <location>
        <begin position="39"/>
        <end position="439"/>
    </location>
</feature>
<dbReference type="Pfam" id="PF00128">
    <property type="entry name" value="Alpha-amylase"/>
    <property type="match status" value="1"/>
</dbReference>
<proteinExistence type="predicted"/>
<evidence type="ECO:0000313" key="6">
    <source>
        <dbReference type="Proteomes" id="UP001153292"/>
    </source>
</evidence>
<dbReference type="Proteomes" id="UP001153292">
    <property type="component" value="Chromosome 3"/>
</dbReference>
<accession>A0ABN8B912</accession>
<evidence type="ECO:0000256" key="2">
    <source>
        <dbReference type="ARBA" id="ARBA00012741"/>
    </source>
</evidence>
<dbReference type="PANTHER" id="PTHR10357:SF179">
    <property type="entry name" value="NEUTRAL AND BASIC AMINO ACID TRANSPORT PROTEIN RBAT"/>
    <property type="match status" value="1"/>
</dbReference>
<sequence length="584" mass="67075">MLSPMWNILIVFVTISVAYGKNDHVDLTQDWWETAVFYRIYVRSFMDSDGDGVGDINGITSRLEYLKEIGAEAAWLSPIFKSPMNDFGYDISDFYTIQPEYGSNDDFEQLLKKANELNIKIVLDFVPNHTSNESEWFIKSSSREEYYSDWYIWENGHIGHAGERQPPNNWVSSFGKSAWSYSPARDQYYLHQFGVAQPDLNYRNPVVVDEIKNIIKFWLEKGIAGLIMNSVNHVFEVDKDNYGGHYPDEPITGKPGLSPDDYGYLEHVYTKDQEETYELVSQLREVFDAISIRDNMTRIMMTNAYTNIKNAVKYYGDGILYGSHVPLNFVLIEDLDKYSDARDIKYAVDRWITYKPLRKQANWLTGDHDRSRVASRFRPELVDAFNMLVLLLPGIAITYMGEEIGMLDGFVPWSETKDPLACNTDDPVNFIEVSRDPVRTPFPWSNGKNSGFSMADRTWLPVGEGSEHLNVAHQRSAVRSHYQVYRALTNLRVRAAFKYGRLESLALNNDVFAFKRWHNDDTYVIVMNFGRTYQVVNLTSFDLVFGQLEVEVSSVLSSRTYNDNIPAGSVDLAANEALVLRMQA</sequence>
<dbReference type="InterPro" id="IPR006047">
    <property type="entry name" value="GH13_cat_dom"/>
</dbReference>
<dbReference type="SUPFAM" id="SSF51445">
    <property type="entry name" value="(Trans)glycosidases"/>
    <property type="match status" value="1"/>
</dbReference>
<keyword evidence="3" id="KW-0732">Signal</keyword>
<dbReference type="SMART" id="SM00642">
    <property type="entry name" value="Aamy"/>
    <property type="match status" value="1"/>
</dbReference>
<dbReference type="InterPro" id="IPR017853">
    <property type="entry name" value="GH"/>
</dbReference>
<protein>
    <recommendedName>
        <fullName evidence="2">alpha-glucosidase</fullName>
        <ecNumber evidence="2">3.2.1.20</ecNumber>
    </recommendedName>
</protein>
<dbReference type="SUPFAM" id="SSF51011">
    <property type="entry name" value="Glycosyl hydrolase domain"/>
    <property type="match status" value="1"/>
</dbReference>
<feature type="signal peptide" evidence="3">
    <location>
        <begin position="1"/>
        <end position="20"/>
    </location>
</feature>
<evidence type="ECO:0000256" key="1">
    <source>
        <dbReference type="ARBA" id="ARBA00001657"/>
    </source>
</evidence>
<organism evidence="5 6">
    <name type="scientific">Chilo suppressalis</name>
    <name type="common">Asiatic rice borer moth</name>
    <dbReference type="NCBI Taxonomy" id="168631"/>
    <lineage>
        <taxon>Eukaryota</taxon>
        <taxon>Metazoa</taxon>
        <taxon>Ecdysozoa</taxon>
        <taxon>Arthropoda</taxon>
        <taxon>Hexapoda</taxon>
        <taxon>Insecta</taxon>
        <taxon>Pterygota</taxon>
        <taxon>Neoptera</taxon>
        <taxon>Endopterygota</taxon>
        <taxon>Lepidoptera</taxon>
        <taxon>Glossata</taxon>
        <taxon>Ditrysia</taxon>
        <taxon>Pyraloidea</taxon>
        <taxon>Crambidae</taxon>
        <taxon>Crambinae</taxon>
        <taxon>Chilo</taxon>
    </lineage>
</organism>
<dbReference type="PANTHER" id="PTHR10357">
    <property type="entry name" value="ALPHA-AMYLASE FAMILY MEMBER"/>
    <property type="match status" value="1"/>
</dbReference>
<dbReference type="Gene3D" id="2.60.40.1180">
    <property type="entry name" value="Golgi alpha-mannosidase II"/>
    <property type="match status" value="1"/>
</dbReference>
<evidence type="ECO:0000313" key="5">
    <source>
        <dbReference type="EMBL" id="CAH0405094.1"/>
    </source>
</evidence>
<dbReference type="Gene3D" id="3.20.20.80">
    <property type="entry name" value="Glycosidases"/>
    <property type="match status" value="1"/>
</dbReference>
<dbReference type="CDD" id="cd11328">
    <property type="entry name" value="AmyAc_maltase"/>
    <property type="match status" value="1"/>
</dbReference>
<reference evidence="5" key="1">
    <citation type="submission" date="2021-12" db="EMBL/GenBank/DDBJ databases">
        <authorList>
            <person name="King R."/>
        </authorList>
    </citation>
    <scope>NUCLEOTIDE SEQUENCE</scope>
</reference>
<comment type="catalytic activity">
    <reaction evidence="1">
        <text>Hydrolysis of terminal, non-reducing (1-&gt;4)-linked alpha-D-glucose residues with release of alpha-D-glucose.</text>
        <dbReference type="EC" id="3.2.1.20"/>
    </reaction>
</comment>
<keyword evidence="6" id="KW-1185">Reference proteome</keyword>